<gene>
    <name evidence="3" type="ORF">PgNI_01150</name>
</gene>
<keyword evidence="2" id="KW-1185">Reference proteome</keyword>
<evidence type="ECO:0000259" key="1">
    <source>
        <dbReference type="Pfam" id="PF16010"/>
    </source>
</evidence>
<dbReference type="GeneID" id="41956139"/>
<proteinExistence type="predicted"/>
<organism evidence="2 3">
    <name type="scientific">Pyricularia grisea</name>
    <name type="common">Crabgrass-specific blast fungus</name>
    <name type="synonym">Magnaporthe grisea</name>
    <dbReference type="NCBI Taxonomy" id="148305"/>
    <lineage>
        <taxon>Eukaryota</taxon>
        <taxon>Fungi</taxon>
        <taxon>Dikarya</taxon>
        <taxon>Ascomycota</taxon>
        <taxon>Pezizomycotina</taxon>
        <taxon>Sordariomycetes</taxon>
        <taxon>Sordariomycetidae</taxon>
        <taxon>Magnaporthales</taxon>
        <taxon>Pyriculariaceae</taxon>
        <taxon>Pyricularia</taxon>
    </lineage>
</organism>
<evidence type="ECO:0000313" key="2">
    <source>
        <dbReference type="Proteomes" id="UP000515153"/>
    </source>
</evidence>
<reference evidence="3" key="1">
    <citation type="journal article" date="2019" name="Mol. Biol. Evol.">
        <title>Blast fungal genomes show frequent chromosomal changes, gene gains and losses, and effector gene turnover.</title>
        <authorList>
            <person name="Gomez Luciano L.B."/>
            <person name="Jason Tsai I."/>
            <person name="Chuma I."/>
            <person name="Tosa Y."/>
            <person name="Chen Y.H."/>
            <person name="Li J.Y."/>
            <person name="Li M.Y."/>
            <person name="Jade Lu M.Y."/>
            <person name="Nakayashiki H."/>
            <person name="Li W.H."/>
        </authorList>
    </citation>
    <scope>NUCLEOTIDE SEQUENCE</scope>
    <source>
        <strain evidence="3">NI907</strain>
    </source>
</reference>
<dbReference type="Pfam" id="PF16010">
    <property type="entry name" value="CDH-cyt"/>
    <property type="match status" value="1"/>
</dbReference>
<evidence type="ECO:0000313" key="3">
    <source>
        <dbReference type="RefSeq" id="XP_030987057.1"/>
    </source>
</evidence>
<dbReference type="SUPFAM" id="SSF49344">
    <property type="entry name" value="CBD9-like"/>
    <property type="match status" value="1"/>
</dbReference>
<feature type="domain" description="Cellobiose dehydrogenase-like cytochrome" evidence="1">
    <location>
        <begin position="29"/>
        <end position="140"/>
    </location>
</feature>
<dbReference type="RefSeq" id="XP_030987057.1">
    <property type="nucleotide sequence ID" value="XM_031121225.1"/>
</dbReference>
<dbReference type="AlphaFoldDB" id="A0A6P8BIU8"/>
<dbReference type="KEGG" id="pgri:PgNI_01150"/>
<name>A0A6P8BIU8_PYRGI</name>
<dbReference type="Gene3D" id="2.60.40.1210">
    <property type="entry name" value="Cellobiose dehydrogenase, cytochrome domain"/>
    <property type="match status" value="1"/>
</dbReference>
<dbReference type="Proteomes" id="UP000515153">
    <property type="component" value="Unplaced"/>
</dbReference>
<reference evidence="3" key="2">
    <citation type="submission" date="2019-10" db="EMBL/GenBank/DDBJ databases">
        <authorList>
            <consortium name="NCBI Genome Project"/>
        </authorList>
    </citation>
    <scope>NUCLEOTIDE SEQUENCE</scope>
    <source>
        <strain evidence="3">NI907</strain>
    </source>
</reference>
<sequence length="191" mass="21073">MRFGKAITRSAFTAAYAVAQYEEMIPNSFTDEEIGIEFASWSVFTAASRIEKFPMVMTLPADALEREATEYVGYLLTLHQSQPRRNRLLRFRRTQGHTTTDLLVTAWPHKGQVLTSFRYTTGYHMPSPDSDGSATLMQIRVARAGGEDESVNTSSPDHCAIFGCAQSSAGPESLACPARLTFALYGSGFVQ</sequence>
<dbReference type="InterPro" id="IPR015920">
    <property type="entry name" value="Cellobiose_DH-like_cyt"/>
</dbReference>
<accession>A0A6P8BIU8</accession>
<protein>
    <recommendedName>
        <fullName evidence="1">Cellobiose dehydrogenase-like cytochrome domain-containing protein</fullName>
    </recommendedName>
</protein>
<reference evidence="3" key="3">
    <citation type="submission" date="2025-08" db="UniProtKB">
        <authorList>
            <consortium name="RefSeq"/>
        </authorList>
    </citation>
    <scope>IDENTIFICATION</scope>
    <source>
        <strain evidence="3">NI907</strain>
    </source>
</reference>